<dbReference type="VEuPathDB" id="FungiDB:Z520_11722"/>
<evidence type="ECO:0000313" key="2">
    <source>
        <dbReference type="EMBL" id="KIX92546.1"/>
    </source>
</evidence>
<dbReference type="InterPro" id="IPR024079">
    <property type="entry name" value="MetalloPept_cat_dom_sf"/>
</dbReference>
<dbReference type="AlphaFoldDB" id="A0A0D2I5J7"/>
<evidence type="ECO:0008006" key="4">
    <source>
        <dbReference type="Google" id="ProtNLM"/>
    </source>
</evidence>
<accession>A0A0D2I5J7</accession>
<keyword evidence="3" id="KW-1185">Reference proteome</keyword>
<organism evidence="2 3">
    <name type="scientific">Fonsecaea multimorphosa CBS 102226</name>
    <dbReference type="NCBI Taxonomy" id="1442371"/>
    <lineage>
        <taxon>Eukaryota</taxon>
        <taxon>Fungi</taxon>
        <taxon>Dikarya</taxon>
        <taxon>Ascomycota</taxon>
        <taxon>Pezizomycotina</taxon>
        <taxon>Eurotiomycetes</taxon>
        <taxon>Chaetothyriomycetidae</taxon>
        <taxon>Chaetothyriales</taxon>
        <taxon>Herpotrichiellaceae</taxon>
        <taxon>Fonsecaea</taxon>
    </lineage>
</organism>
<dbReference type="GO" id="GO:0008237">
    <property type="term" value="F:metallopeptidase activity"/>
    <property type="evidence" value="ECO:0007669"/>
    <property type="project" value="InterPro"/>
</dbReference>
<dbReference type="GeneID" id="27717468"/>
<dbReference type="Gene3D" id="3.40.390.10">
    <property type="entry name" value="Collagenase (Catalytic Domain)"/>
    <property type="match status" value="1"/>
</dbReference>
<dbReference type="OrthoDB" id="4138657at2759"/>
<reference evidence="2 3" key="1">
    <citation type="submission" date="2015-01" db="EMBL/GenBank/DDBJ databases">
        <title>The Genome Sequence of Fonsecaea multimorphosa CBS 102226.</title>
        <authorList>
            <consortium name="The Broad Institute Genomics Platform"/>
            <person name="Cuomo C."/>
            <person name="de Hoog S."/>
            <person name="Gorbushina A."/>
            <person name="Stielow B."/>
            <person name="Teixiera M."/>
            <person name="Abouelleil A."/>
            <person name="Chapman S.B."/>
            <person name="Priest M."/>
            <person name="Young S.K."/>
            <person name="Wortman J."/>
            <person name="Nusbaum C."/>
            <person name="Birren B."/>
        </authorList>
    </citation>
    <scope>NUCLEOTIDE SEQUENCE [LARGE SCALE GENOMIC DNA]</scope>
    <source>
        <strain evidence="2 3">CBS 102226</strain>
    </source>
</reference>
<dbReference type="Proteomes" id="UP000053411">
    <property type="component" value="Unassembled WGS sequence"/>
</dbReference>
<feature type="chain" id="PRO_5002260285" description="Lysine-specific metallo-endopeptidase domain-containing protein" evidence="1">
    <location>
        <begin position="25"/>
        <end position="317"/>
    </location>
</feature>
<dbReference type="RefSeq" id="XP_016626669.1">
    <property type="nucleotide sequence ID" value="XM_016782210.1"/>
</dbReference>
<evidence type="ECO:0000256" key="1">
    <source>
        <dbReference type="SAM" id="SignalP"/>
    </source>
</evidence>
<sequence>MAPYLLRLILILFTLSILSISTKGILVNIPPEVLGRMQQATTDCIKLATLVSIVFADCDPVFQRYFPVGDAPFVEQVFRRIANFPPDAVLELTDFETIMQQRADVGLDRRLIDLLITYDNHPNGIQQFCDDDDDTLGFFTLLTTGEPCVCICPYTMRAFPDEEEINNPPAWARDADGNPLPGYGCDGLGDHDSDLMWFPGAILLHELTHYSNFFQDIPGWDNLIGFDSAGQRSIDDWEGPVPPFGYGAFYARILQYLSTVNPAQYAGGHEAINNADSYAAYALSVWWRWRCGREFAPSVNSADTDNRVPPPRPGASP</sequence>
<feature type="signal peptide" evidence="1">
    <location>
        <begin position="1"/>
        <end position="24"/>
    </location>
</feature>
<name>A0A0D2I5J7_9EURO</name>
<protein>
    <recommendedName>
        <fullName evidence="4">Lysine-specific metallo-endopeptidase domain-containing protein</fullName>
    </recommendedName>
</protein>
<dbReference type="EMBL" id="KN848103">
    <property type="protein sequence ID" value="KIX92546.1"/>
    <property type="molecule type" value="Genomic_DNA"/>
</dbReference>
<gene>
    <name evidence="2" type="ORF">Z520_11722</name>
</gene>
<proteinExistence type="predicted"/>
<evidence type="ECO:0000313" key="3">
    <source>
        <dbReference type="Proteomes" id="UP000053411"/>
    </source>
</evidence>
<keyword evidence="1" id="KW-0732">Signal</keyword>